<dbReference type="Pfam" id="PF00069">
    <property type="entry name" value="Pkinase"/>
    <property type="match status" value="1"/>
</dbReference>
<feature type="region of interest" description="Disordered" evidence="9">
    <location>
        <begin position="1534"/>
        <end position="1553"/>
    </location>
</feature>
<feature type="domain" description="Protein kinase" evidence="10">
    <location>
        <begin position="4"/>
        <end position="318"/>
    </location>
</feature>
<comment type="catalytic activity">
    <reaction evidence="7">
        <text>L-threonyl-[protein] + ATP = O-phospho-L-threonyl-[protein] + ADP + H(+)</text>
        <dbReference type="Rhea" id="RHEA:46608"/>
        <dbReference type="Rhea" id="RHEA-COMP:11060"/>
        <dbReference type="Rhea" id="RHEA-COMP:11605"/>
        <dbReference type="ChEBI" id="CHEBI:15378"/>
        <dbReference type="ChEBI" id="CHEBI:30013"/>
        <dbReference type="ChEBI" id="CHEBI:30616"/>
        <dbReference type="ChEBI" id="CHEBI:61977"/>
        <dbReference type="ChEBI" id="CHEBI:456216"/>
        <dbReference type="EC" id="2.7.11.22"/>
    </reaction>
</comment>
<dbReference type="InterPro" id="IPR011009">
    <property type="entry name" value="Kinase-like_dom_sf"/>
</dbReference>
<keyword evidence="6" id="KW-0067">ATP-binding</keyword>
<dbReference type="EMBL" id="JAEHOE010000070">
    <property type="protein sequence ID" value="KAG2489686.1"/>
    <property type="molecule type" value="Genomic_DNA"/>
</dbReference>
<sequence length="1553" mass="155807">MERYEYLSTLSSGAYGVVYKVLDRVSGRICATKGIKQAHEDAEVLRLTLREVKVLKALPPHPNVVTLVEAFRSQSGRVYLVFEFVERSLHEEMHRHPRGALPGPMLKSVAWQLLHALEHCHFHNVVHRDVKPANVLLTGYTRGVGGGGVVKLCDFGFARPVIPPAPHPPGRGETEPRVAHGRDGGEGLAMSSYVMTRWYRPPEVLVGDMYGTPIDVWSFGCTLAELASGKPLFAGRSTVDQIWRILRCLGPLPLSQTACLREDRRLAPLWGSPPPVTRSLRQLLPDVEPRLLQLITACLTLDPRKRPTVRQLLEQPYFWDVRSLLAGTDVGAQLPYINGPADLRCTITRPAVNARLPADATVDAADGARAPVGASSGKPDGSTAQAATELKATGADARAVGESGAPAQRLTAATDGGAVIVPSVTSVAASVASEASAIPLPGCRAADADANGTPRSPAPEARPPATVTAAAAAASPAAGVSITALSGNAKDDPTSSITAACEAVTSHSTAPTEAVSELMPGGSGGGGGGAAASGAWPRNLPPSLLRPPPVLLGPSLPWAARVADEAVGLSTVADSLLTSGENTVSSGGQAAAAVAPAAAAASDGVSTLEASERSQHGRVAKSVADVAAAAEAPGSPFRIPYANLGSGPGGIASPVGITAAAAAAGMAGTRPAAVGAMSPPLRASIDLMCLGSPAGAPALSTYLDRNAPLPHRRGPALPQDSLVLGSPVGTAPGSPIATTAPNNSEGLVGGARPSHVEAIQVLEHVASEAGKSEAQMLNTGVSVGPLHLLSHQSTNLSIQAGQAGGAAGGGLGTAVSGINSSTSNAYQHTLRWLGSHGVAAGPSSRAGGTIVELEAADTTALAAAAAAPPLAVASVDVHSVAGNVGGGGMGGGVSNGGSFFAVGGGGGGDVSSVWGSDAGTQTPPSAAVAEAGTVARRSWLHITSWTPGGGGGAANGGGGGGSNGGGGGTGGGGGSAVIRSWGRLRGVHGGASEGGMAPGRATSTPLGVGSCSQVPVTLTGTGTGGGVHGSQPGPPSHLTHHQAQLEPRCHHSGPSAQPVPRTPHAPHGHGANARQGAAPQHVHLHQHTHTHQHQHVHVHHVHHYQQPPQDRHAQALAVALAQAQSCAAAAAAAGTSGPGTPVTSGTGGRGNSGGCRAGGSPRGGDAGGSGAQAASPLSPAGLLALRLHSGSNGEGRTSRGRYSVDDDVRRSAATADAAAAAAVSGNGPRSVSQVELLRSGGAPAEHDQLEPAAAGQPRSPTEPCSVPNRLPMRPPGCGPLSVDQHGRVQAASELVSSTSWGCLPRAKARVVTHNRNGYVSARGGSSSEPAHPARRSAWRRLFCGLVGGGNGDQPNGLDSSSSDSATRKRFSAQPRRSSSSGDSLGPVTPRSKQLQRQLLQLQSSQMKLSSQEQTSTVSASPCGWSSRLEGAASCAPANGSSGESGFRRNSNSNTCDPFGAAEGMAATGSAGSAQATVPRQKELGTGRQSASGALACTPAASNNPVTKSIPIQFVETGLQASVACMLPAAGHQATAMHRLPGPPPASFDQPEEK</sequence>
<feature type="compositionally biased region" description="Gly residues" evidence="9">
    <location>
        <begin position="987"/>
        <end position="997"/>
    </location>
</feature>
<evidence type="ECO:0000256" key="4">
    <source>
        <dbReference type="ARBA" id="ARBA00022741"/>
    </source>
</evidence>
<dbReference type="PANTHER" id="PTHR24055">
    <property type="entry name" value="MITOGEN-ACTIVATED PROTEIN KINASE"/>
    <property type="match status" value="1"/>
</dbReference>
<feature type="compositionally biased region" description="Polar residues" evidence="9">
    <location>
        <begin position="1352"/>
        <end position="1364"/>
    </location>
</feature>
<name>A0A836BUL2_9CHLO</name>
<dbReference type="Gene3D" id="3.30.200.20">
    <property type="entry name" value="Phosphorylase Kinase, domain 1"/>
    <property type="match status" value="1"/>
</dbReference>
<evidence type="ECO:0000256" key="2">
    <source>
        <dbReference type="ARBA" id="ARBA00022527"/>
    </source>
</evidence>
<feature type="region of interest" description="Disordered" evidence="9">
    <location>
        <begin position="1133"/>
        <end position="1175"/>
    </location>
</feature>
<evidence type="ECO:0000313" key="12">
    <source>
        <dbReference type="Proteomes" id="UP000612055"/>
    </source>
</evidence>
<accession>A0A836BUL2</accession>
<feature type="region of interest" description="Disordered" evidence="9">
    <location>
        <begin position="164"/>
        <end position="183"/>
    </location>
</feature>
<organism evidence="11 12">
    <name type="scientific">Edaphochlamys debaryana</name>
    <dbReference type="NCBI Taxonomy" id="47281"/>
    <lineage>
        <taxon>Eukaryota</taxon>
        <taxon>Viridiplantae</taxon>
        <taxon>Chlorophyta</taxon>
        <taxon>core chlorophytes</taxon>
        <taxon>Chlorophyceae</taxon>
        <taxon>CS clade</taxon>
        <taxon>Chlamydomonadales</taxon>
        <taxon>Chlamydomonadales incertae sedis</taxon>
        <taxon>Edaphochlamys</taxon>
    </lineage>
</organism>
<evidence type="ECO:0000313" key="11">
    <source>
        <dbReference type="EMBL" id="KAG2489686.1"/>
    </source>
</evidence>
<feature type="region of interest" description="Disordered" evidence="9">
    <location>
        <begin position="369"/>
        <end position="406"/>
    </location>
</feature>
<feature type="compositionally biased region" description="Low complexity" evidence="9">
    <location>
        <begin position="1390"/>
        <end position="1411"/>
    </location>
</feature>
<dbReference type="SMART" id="SM00220">
    <property type="entry name" value="S_TKc"/>
    <property type="match status" value="1"/>
</dbReference>
<feature type="compositionally biased region" description="Gly residues" evidence="9">
    <location>
        <begin position="521"/>
        <end position="531"/>
    </location>
</feature>
<dbReference type="PROSITE" id="PS00108">
    <property type="entry name" value="PROTEIN_KINASE_ST"/>
    <property type="match status" value="1"/>
</dbReference>
<feature type="region of interest" description="Disordered" evidence="9">
    <location>
        <begin position="947"/>
        <end position="973"/>
    </location>
</feature>
<feature type="compositionally biased region" description="Low complexity" evidence="9">
    <location>
        <begin position="1133"/>
        <end position="1144"/>
    </location>
</feature>
<feature type="compositionally biased region" description="Basic residues" evidence="9">
    <location>
        <begin position="1082"/>
        <end position="1103"/>
    </location>
</feature>
<dbReference type="FunFam" id="1.10.510.10:FF:000980">
    <property type="entry name" value="Predicted protein"/>
    <property type="match status" value="1"/>
</dbReference>
<comment type="caution">
    <text evidence="11">The sequence shown here is derived from an EMBL/GenBank/DDBJ whole genome shotgun (WGS) entry which is preliminary data.</text>
</comment>
<evidence type="ECO:0000256" key="8">
    <source>
        <dbReference type="ARBA" id="ARBA00048367"/>
    </source>
</evidence>
<dbReference type="FunFam" id="3.30.200.20:FF:000049">
    <property type="entry name" value="cyclin-dependent kinase-like 1 isoform X1"/>
    <property type="match status" value="1"/>
</dbReference>
<evidence type="ECO:0000256" key="7">
    <source>
        <dbReference type="ARBA" id="ARBA00047811"/>
    </source>
</evidence>
<dbReference type="InterPro" id="IPR000719">
    <property type="entry name" value="Prot_kinase_dom"/>
</dbReference>
<keyword evidence="12" id="KW-1185">Reference proteome</keyword>
<reference evidence="11" key="1">
    <citation type="journal article" date="2020" name="bioRxiv">
        <title>Comparative genomics of Chlamydomonas.</title>
        <authorList>
            <person name="Craig R.J."/>
            <person name="Hasan A.R."/>
            <person name="Ness R.W."/>
            <person name="Keightley P.D."/>
        </authorList>
    </citation>
    <scope>NUCLEOTIDE SEQUENCE</scope>
    <source>
        <strain evidence="11">CCAP 11/70</strain>
    </source>
</reference>
<dbReference type="GO" id="GO:0005524">
    <property type="term" value="F:ATP binding"/>
    <property type="evidence" value="ECO:0007669"/>
    <property type="project" value="UniProtKB-KW"/>
</dbReference>
<dbReference type="OrthoDB" id="550242at2759"/>
<dbReference type="InterPro" id="IPR050117">
    <property type="entry name" value="MAPK"/>
</dbReference>
<keyword evidence="2" id="KW-0723">Serine/threonine-protein kinase</keyword>
<dbReference type="Gene3D" id="1.10.510.10">
    <property type="entry name" value="Transferase(Phosphotransferase) domain 1"/>
    <property type="match status" value="1"/>
</dbReference>
<gene>
    <name evidence="11" type="ORF">HYH03_011795</name>
</gene>
<keyword evidence="3" id="KW-0808">Transferase</keyword>
<keyword evidence="5" id="KW-0418">Kinase</keyword>
<feature type="compositionally biased region" description="Gly residues" evidence="9">
    <location>
        <begin position="1145"/>
        <end position="1170"/>
    </location>
</feature>
<feature type="region of interest" description="Disordered" evidence="9">
    <location>
        <begin position="1349"/>
        <end position="1422"/>
    </location>
</feature>
<evidence type="ECO:0000256" key="9">
    <source>
        <dbReference type="SAM" id="MobiDB-lite"/>
    </source>
</evidence>
<feature type="region of interest" description="Disordered" evidence="9">
    <location>
        <begin position="446"/>
        <end position="470"/>
    </location>
</feature>
<dbReference type="InterPro" id="IPR008271">
    <property type="entry name" value="Ser/Thr_kinase_AS"/>
</dbReference>
<evidence type="ECO:0000256" key="1">
    <source>
        <dbReference type="ARBA" id="ARBA00012425"/>
    </source>
</evidence>
<dbReference type="GO" id="GO:0004693">
    <property type="term" value="F:cyclin-dependent protein serine/threonine kinase activity"/>
    <property type="evidence" value="ECO:0007669"/>
    <property type="project" value="UniProtKB-EC"/>
</dbReference>
<dbReference type="PROSITE" id="PS50011">
    <property type="entry name" value="PROTEIN_KINASE_DOM"/>
    <property type="match status" value="1"/>
</dbReference>
<feature type="region of interest" description="Disordered" evidence="9">
    <location>
        <begin position="503"/>
        <end position="535"/>
    </location>
</feature>
<comment type="catalytic activity">
    <reaction evidence="8">
        <text>L-seryl-[protein] + ATP = O-phospho-L-seryl-[protein] + ADP + H(+)</text>
        <dbReference type="Rhea" id="RHEA:17989"/>
        <dbReference type="Rhea" id="RHEA-COMP:9863"/>
        <dbReference type="Rhea" id="RHEA-COMP:11604"/>
        <dbReference type="ChEBI" id="CHEBI:15378"/>
        <dbReference type="ChEBI" id="CHEBI:29999"/>
        <dbReference type="ChEBI" id="CHEBI:30616"/>
        <dbReference type="ChEBI" id="CHEBI:83421"/>
        <dbReference type="ChEBI" id="CHEBI:456216"/>
        <dbReference type="EC" id="2.7.11.22"/>
    </reaction>
</comment>
<feature type="region of interest" description="Disordered" evidence="9">
    <location>
        <begin position="986"/>
        <end position="1116"/>
    </location>
</feature>
<dbReference type="EC" id="2.7.11.22" evidence="1"/>
<keyword evidence="4" id="KW-0547">Nucleotide-binding</keyword>
<evidence type="ECO:0000256" key="6">
    <source>
        <dbReference type="ARBA" id="ARBA00022840"/>
    </source>
</evidence>
<dbReference type="Proteomes" id="UP000612055">
    <property type="component" value="Unassembled WGS sequence"/>
</dbReference>
<dbReference type="SUPFAM" id="SSF56112">
    <property type="entry name" value="Protein kinase-like (PK-like)"/>
    <property type="match status" value="1"/>
</dbReference>
<evidence type="ECO:0000259" key="10">
    <source>
        <dbReference type="PROSITE" id="PS50011"/>
    </source>
</evidence>
<feature type="compositionally biased region" description="Basic and acidic residues" evidence="9">
    <location>
        <begin position="170"/>
        <end position="183"/>
    </location>
</feature>
<proteinExistence type="predicted"/>
<protein>
    <recommendedName>
        <fullName evidence="1">cyclin-dependent kinase</fullName>
        <ecNumber evidence="1">2.7.11.22</ecNumber>
    </recommendedName>
</protein>
<evidence type="ECO:0000256" key="3">
    <source>
        <dbReference type="ARBA" id="ARBA00022679"/>
    </source>
</evidence>
<evidence type="ECO:0000256" key="5">
    <source>
        <dbReference type="ARBA" id="ARBA00022777"/>
    </source>
</evidence>